<organism evidence="1 2">
    <name type="scientific">Naganishia onofrii</name>
    <dbReference type="NCBI Taxonomy" id="1851511"/>
    <lineage>
        <taxon>Eukaryota</taxon>
        <taxon>Fungi</taxon>
        <taxon>Dikarya</taxon>
        <taxon>Basidiomycota</taxon>
        <taxon>Agaricomycotina</taxon>
        <taxon>Tremellomycetes</taxon>
        <taxon>Filobasidiales</taxon>
        <taxon>Filobasidiaceae</taxon>
        <taxon>Naganishia</taxon>
    </lineage>
</organism>
<dbReference type="EMBL" id="JASBWV010000036">
    <property type="protein sequence ID" value="KAJ9116551.1"/>
    <property type="molecule type" value="Genomic_DNA"/>
</dbReference>
<reference evidence="1" key="1">
    <citation type="submission" date="2023-04" db="EMBL/GenBank/DDBJ databases">
        <title>Draft Genome sequencing of Naganishia species isolated from polar environments using Oxford Nanopore Technology.</title>
        <authorList>
            <person name="Leo P."/>
            <person name="Venkateswaran K."/>
        </authorList>
    </citation>
    <scope>NUCLEOTIDE SEQUENCE</scope>
    <source>
        <strain evidence="1">DBVPG 5303</strain>
    </source>
</reference>
<evidence type="ECO:0000313" key="1">
    <source>
        <dbReference type="EMBL" id="KAJ9116551.1"/>
    </source>
</evidence>
<dbReference type="Proteomes" id="UP001234202">
    <property type="component" value="Unassembled WGS sequence"/>
</dbReference>
<proteinExistence type="predicted"/>
<accession>A0ACC2WZH5</accession>
<gene>
    <name evidence="1" type="ORF">QFC24_006723</name>
</gene>
<evidence type="ECO:0000313" key="2">
    <source>
        <dbReference type="Proteomes" id="UP001234202"/>
    </source>
</evidence>
<protein>
    <submittedName>
        <fullName evidence="1">Uncharacterized protein</fullName>
    </submittedName>
</protein>
<comment type="caution">
    <text evidence="1">The sequence shown here is derived from an EMBL/GenBank/DDBJ whole genome shotgun (WGS) entry which is preliminary data.</text>
</comment>
<sequence length="449" mass="48891">MLDNERSVSHDSVGASLPYESEPPTCYSDIASERKAHPEPLSTVGSGLPGHSTFDVNSVLATTLQSQTESDPTGGVIPVGLVFPGTDSPRQQEWLSIGNLRGGALHAAAEAIRRAPQAEAERATPFGDCRETLGTDFTAQSCPGTPATFKSVEPPGSPTSQPDGSEFSFQLKHLEPPSGRSPSEALDTADWFTQGSGISELSPEIDSGKNTEGTLPSLSSNDATSAQGDSQTTREKRPFAFEISGIDYRRRHYTAFGWNLKPGEINKVFFISALVSSDTQLRIGVAPATILVLQEELTTDTEAQEISLWKLVEGTEPKVMKFSAKSNDDALLLRQALVKKPPPEMCDAMRDVESFVTWIIHKKGKRKKSFKLFTGDRRMSSEMISDLEKAIKRRTCDPRGVAESQKPGNIFWEAQSKLLQDVEKKKQDKQAAKAAASGSEEETEETEEL</sequence>
<keyword evidence="2" id="KW-1185">Reference proteome</keyword>
<name>A0ACC2WZH5_9TREE</name>